<feature type="domain" description="Predicted membrane protein YciQ-like C-terminal" evidence="5">
    <location>
        <begin position="285"/>
        <end position="529"/>
    </location>
</feature>
<keyword evidence="3" id="KW-0732">Signal</keyword>
<evidence type="ECO:0000313" key="7">
    <source>
        <dbReference type="Proteomes" id="UP000664385"/>
    </source>
</evidence>
<dbReference type="AlphaFoldDB" id="A0A939DTX6"/>
<feature type="signal peptide" evidence="3">
    <location>
        <begin position="1"/>
        <end position="26"/>
    </location>
</feature>
<dbReference type="InterPro" id="IPR048389">
    <property type="entry name" value="YciQ-like_C"/>
</dbReference>
<feature type="compositionally biased region" description="Low complexity" evidence="1">
    <location>
        <begin position="562"/>
        <end position="576"/>
    </location>
</feature>
<feature type="region of interest" description="Disordered" evidence="1">
    <location>
        <begin position="562"/>
        <end position="596"/>
    </location>
</feature>
<evidence type="ECO:0000256" key="2">
    <source>
        <dbReference type="SAM" id="Phobius"/>
    </source>
</evidence>
<dbReference type="InterPro" id="IPR018702">
    <property type="entry name" value="DUF2207"/>
</dbReference>
<sequence>MRRLTALIAVVLGLLTVALLPSSAVADVDDFSYSSWDVRFDVSLDDEGRAVAHVTETLVAAFPDFDQNRGIVRGYPQRYEGAGVSLDIVSVTDAAGQDVPYETEIDSDSEVLYVLTGTDDYVRGEQTYVIEYTMRDVMVTGEESGNDEFHWDMLALTSTQAVNRFHAEIAFSADLAAQLTGDTACYEGFEHDRARCTLSGPVAQDGAQVFSVSSGARAAGDGVTVAIGFAPGTVTQPASRQPSPLADYGTAAVGGLSALAAAGAWVSVARLARRRRTATGIIIAQFDVPADLPPLTAAALLPGSQNPVPAQLVHLAVHGAIRLEGEADDDRPAVRLIDRDLAPTALDRAAVDAVFEGERAPGALRFIPRKSTEFAKRMTKLTKKGTAQAAARDLTTKERSRAAVVFGWISVGLFAAALGLFIWSTTLDRELLILGILAMIVTSAIALVSAFVAFSKHTVLTPAGAEMYEYLLGVKEFIRVAETDRLRMLQSYRGAERRSDGSVDVVHLYEKLLPYAMLLGEEKTWGKVLDTAYENDDRSPGWIGLSTGVSINSRLSDYSSSVHSASTYTPSSSSAGGSTGGGYSGSGGGGGFSGGR</sequence>
<keyword evidence="2" id="KW-0812">Transmembrane</keyword>
<dbReference type="Proteomes" id="UP000664385">
    <property type="component" value="Unassembled WGS sequence"/>
</dbReference>
<dbReference type="RefSeq" id="WP_179409180.1">
    <property type="nucleotide sequence ID" value="NZ_JAEMWU010000001.1"/>
</dbReference>
<organism evidence="6 7">
    <name type="scientific">Microbacterium esteraromaticum</name>
    <dbReference type="NCBI Taxonomy" id="57043"/>
    <lineage>
        <taxon>Bacteria</taxon>
        <taxon>Bacillati</taxon>
        <taxon>Actinomycetota</taxon>
        <taxon>Actinomycetes</taxon>
        <taxon>Micrococcales</taxon>
        <taxon>Microbacteriaceae</taxon>
        <taxon>Microbacterium</taxon>
    </lineage>
</organism>
<evidence type="ECO:0000259" key="4">
    <source>
        <dbReference type="Pfam" id="PF09972"/>
    </source>
</evidence>
<keyword evidence="2" id="KW-1133">Transmembrane helix</keyword>
<keyword evidence="2" id="KW-0472">Membrane</keyword>
<name>A0A939DTX6_9MICO</name>
<evidence type="ECO:0000259" key="5">
    <source>
        <dbReference type="Pfam" id="PF20990"/>
    </source>
</evidence>
<feature type="chain" id="PRO_5036761430" evidence="3">
    <location>
        <begin position="27"/>
        <end position="596"/>
    </location>
</feature>
<dbReference type="Pfam" id="PF20990">
    <property type="entry name" value="DUF2207_C"/>
    <property type="match status" value="1"/>
</dbReference>
<feature type="transmembrane region" description="Helical" evidence="2">
    <location>
        <begin position="402"/>
        <end position="425"/>
    </location>
</feature>
<evidence type="ECO:0000313" key="6">
    <source>
        <dbReference type="EMBL" id="MBN8205121.1"/>
    </source>
</evidence>
<proteinExistence type="predicted"/>
<evidence type="ECO:0000256" key="3">
    <source>
        <dbReference type="SAM" id="SignalP"/>
    </source>
</evidence>
<reference evidence="6" key="1">
    <citation type="submission" date="2020-12" db="EMBL/GenBank/DDBJ databases">
        <title>PHA producing bacteria isolated from mangrove.</title>
        <authorList>
            <person name="Zheng W."/>
            <person name="Yu S."/>
            <person name="Huang Y."/>
        </authorList>
    </citation>
    <scope>NUCLEOTIDE SEQUENCE</scope>
    <source>
        <strain evidence="6">GN8-5</strain>
    </source>
</reference>
<feature type="transmembrane region" description="Helical" evidence="2">
    <location>
        <begin position="431"/>
        <end position="454"/>
    </location>
</feature>
<dbReference type="Pfam" id="PF09972">
    <property type="entry name" value="DUF2207"/>
    <property type="match status" value="1"/>
</dbReference>
<protein>
    <submittedName>
        <fullName evidence="6">DUF2207 domain-containing protein</fullName>
    </submittedName>
</protein>
<gene>
    <name evidence="6" type="ORF">JF543_04010</name>
</gene>
<comment type="caution">
    <text evidence="6">The sequence shown here is derived from an EMBL/GenBank/DDBJ whole genome shotgun (WGS) entry which is preliminary data.</text>
</comment>
<accession>A0A939DTX6</accession>
<feature type="domain" description="DUF2207" evidence="4">
    <location>
        <begin position="41"/>
        <end position="187"/>
    </location>
</feature>
<feature type="compositionally biased region" description="Gly residues" evidence="1">
    <location>
        <begin position="577"/>
        <end position="596"/>
    </location>
</feature>
<feature type="transmembrane region" description="Helical" evidence="2">
    <location>
        <begin position="248"/>
        <end position="268"/>
    </location>
</feature>
<dbReference type="EMBL" id="JAEMWU010000001">
    <property type="protein sequence ID" value="MBN8205121.1"/>
    <property type="molecule type" value="Genomic_DNA"/>
</dbReference>
<evidence type="ECO:0000256" key="1">
    <source>
        <dbReference type="SAM" id="MobiDB-lite"/>
    </source>
</evidence>